<reference evidence="1" key="1">
    <citation type="submission" date="2020-11" db="EMBL/GenBank/DDBJ databases">
        <authorList>
            <consortium name="DOE Joint Genome Institute"/>
            <person name="Ahrendt S."/>
            <person name="Riley R."/>
            <person name="Andreopoulos W."/>
            <person name="LaButti K."/>
            <person name="Pangilinan J."/>
            <person name="Ruiz-duenas F.J."/>
            <person name="Barrasa J.M."/>
            <person name="Sanchez-Garcia M."/>
            <person name="Camarero S."/>
            <person name="Miyauchi S."/>
            <person name="Serrano A."/>
            <person name="Linde D."/>
            <person name="Babiker R."/>
            <person name="Drula E."/>
            <person name="Ayuso-Fernandez I."/>
            <person name="Pacheco R."/>
            <person name="Padilla G."/>
            <person name="Ferreira P."/>
            <person name="Barriuso J."/>
            <person name="Kellner H."/>
            <person name="Castanera R."/>
            <person name="Alfaro M."/>
            <person name="Ramirez L."/>
            <person name="Pisabarro A.G."/>
            <person name="Kuo A."/>
            <person name="Tritt A."/>
            <person name="Lipzen A."/>
            <person name="He G."/>
            <person name="Yan M."/>
            <person name="Ng V."/>
            <person name="Cullen D."/>
            <person name="Martin F."/>
            <person name="Rosso M.-N."/>
            <person name="Henrissat B."/>
            <person name="Hibbett D."/>
            <person name="Martinez A.T."/>
            <person name="Grigoriev I.V."/>
        </authorList>
    </citation>
    <scope>NUCLEOTIDE SEQUENCE</scope>
    <source>
        <strain evidence="1">AH 44721</strain>
    </source>
</reference>
<proteinExistence type="predicted"/>
<name>A0A9P5ND56_GYMJU</name>
<dbReference type="Proteomes" id="UP000724874">
    <property type="component" value="Unassembled WGS sequence"/>
</dbReference>
<comment type="caution">
    <text evidence="1">The sequence shown here is derived from an EMBL/GenBank/DDBJ whole genome shotgun (WGS) entry which is preliminary data.</text>
</comment>
<organism evidence="1 2">
    <name type="scientific">Gymnopilus junonius</name>
    <name type="common">Spectacular rustgill mushroom</name>
    <name type="synonym">Gymnopilus spectabilis subsp. junonius</name>
    <dbReference type="NCBI Taxonomy" id="109634"/>
    <lineage>
        <taxon>Eukaryota</taxon>
        <taxon>Fungi</taxon>
        <taxon>Dikarya</taxon>
        <taxon>Basidiomycota</taxon>
        <taxon>Agaricomycotina</taxon>
        <taxon>Agaricomycetes</taxon>
        <taxon>Agaricomycetidae</taxon>
        <taxon>Agaricales</taxon>
        <taxon>Agaricineae</taxon>
        <taxon>Hymenogastraceae</taxon>
        <taxon>Gymnopilus</taxon>
    </lineage>
</organism>
<evidence type="ECO:0000313" key="1">
    <source>
        <dbReference type="EMBL" id="KAF8879776.1"/>
    </source>
</evidence>
<protein>
    <submittedName>
        <fullName evidence="1">Uncharacterized protein</fullName>
    </submittedName>
</protein>
<accession>A0A9P5ND56</accession>
<sequence>MTSSVCRRKFMDYFLRQGVFCFHGMDEMGLPGVEGLSLEIMPGNDMHMLPALVWGCMNTLRSLRLNCRSEKLNDYKLISAIDLCNFTALEMLTLIFWNGHGMSSPLAFNLIRQLKNTAPTKIWCLVIYLWMAVLEKPHCWKEVEQELTPEAMQWSLLPQLLDRAVHLRMESVQCTLWLEALADVYAKEVKWLCIKRMLEASLECIRHRGVQVEADVNI</sequence>
<dbReference type="AlphaFoldDB" id="A0A9P5ND56"/>
<evidence type="ECO:0000313" key="2">
    <source>
        <dbReference type="Proteomes" id="UP000724874"/>
    </source>
</evidence>
<gene>
    <name evidence="1" type="ORF">CPB84DRAFT_1751577</name>
</gene>
<dbReference type="EMBL" id="JADNYJ010000146">
    <property type="protein sequence ID" value="KAF8879776.1"/>
    <property type="molecule type" value="Genomic_DNA"/>
</dbReference>
<keyword evidence="2" id="KW-1185">Reference proteome</keyword>